<dbReference type="SUPFAM" id="SSF55347">
    <property type="entry name" value="Glyceraldehyde-3-phosphate dehydrogenase-like, C-terminal domain"/>
    <property type="match status" value="1"/>
</dbReference>
<dbReference type="InterPro" id="IPR000683">
    <property type="entry name" value="Gfo/Idh/MocA-like_OxRdtase_N"/>
</dbReference>
<dbReference type="Pfam" id="PF02894">
    <property type="entry name" value="GFO_IDH_MocA_C"/>
    <property type="match status" value="1"/>
</dbReference>
<dbReference type="Proteomes" id="UP000266915">
    <property type="component" value="Unassembled WGS sequence"/>
</dbReference>
<evidence type="ECO:0000259" key="3">
    <source>
        <dbReference type="Pfam" id="PF02894"/>
    </source>
</evidence>
<evidence type="ECO:0000313" key="5">
    <source>
        <dbReference type="Proteomes" id="UP000266915"/>
    </source>
</evidence>
<dbReference type="RefSeq" id="WP_085512695.1">
    <property type="nucleotide sequence ID" value="NZ_FXAP01000004.1"/>
</dbReference>
<proteinExistence type="inferred from homology"/>
<protein>
    <submittedName>
        <fullName evidence="4">Oxidoreductase family protein</fullName>
    </submittedName>
</protein>
<evidence type="ECO:0000259" key="2">
    <source>
        <dbReference type="Pfam" id="PF01408"/>
    </source>
</evidence>
<keyword evidence="5" id="KW-1185">Reference proteome</keyword>
<gene>
    <name evidence="4" type="ORF">EDD42_2900</name>
</gene>
<feature type="domain" description="Gfo/Idh/MocA-like oxidoreductase N-terminal" evidence="2">
    <location>
        <begin position="7"/>
        <end position="131"/>
    </location>
</feature>
<reference evidence="4 5" key="1">
    <citation type="submission" date="2018-11" db="EMBL/GenBank/DDBJ databases">
        <title>Sequencing the genomes of 1000 actinobacteria strains.</title>
        <authorList>
            <person name="Klenk H.-P."/>
        </authorList>
    </citation>
    <scope>NUCLEOTIDE SEQUENCE [LARGE SCALE GENOMIC DNA]</scope>
    <source>
        <strain evidence="4 5">DSM 14012</strain>
    </source>
</reference>
<dbReference type="InterPro" id="IPR051450">
    <property type="entry name" value="Gfo/Idh/MocA_Oxidoreductases"/>
</dbReference>
<name>A0A3N2C696_9MICO</name>
<comment type="caution">
    <text evidence="4">The sequence shown here is derived from an EMBL/GenBank/DDBJ whole genome shotgun (WGS) entry which is preliminary data.</text>
</comment>
<dbReference type="SUPFAM" id="SSF51735">
    <property type="entry name" value="NAD(P)-binding Rossmann-fold domains"/>
    <property type="match status" value="1"/>
</dbReference>
<sequence length="453" mass="49266">MTTTRERYALIGTGHRSQMYLDAIAGPHADVAELVAWSDSNPGRLDHYEAVLAEQGVPLPARYGPDDVERLIAEERVDRVIVTTPDFTHAEIVSRALLAGADVVVEKPLTIDREGVERIAAAVAESGRNVVTTFNYRYSPRNSELRRIVQDGGIGRVTSVHFEWVLDTVHGADYFRRWHREKEHSGGLLIHKASHHFDLVNWWIGARPASVYATGGLRFYGDANAAERGLAARPGRGSVPDDAEAAARGRSNDPFALDLRDDPRLESLYLRAEQHDGYLRDRDVFSPGIDIEDNLSVLVAYDGGASLSYSLNAHAPWEGYRVAVNGTEGRVELEVVERAAVLVGADGRVVLDPSLSGDGETADGAASAAPVRSRGERLVLQRHWEEAREVEIPEGVGGHGGGDAFLLRHLFDRVTEDELGRPAGYDDGVRAISVGIAGNESLLTGRPVATIAP</sequence>
<dbReference type="EMBL" id="RKHL01000001">
    <property type="protein sequence ID" value="ROR82804.1"/>
    <property type="molecule type" value="Genomic_DNA"/>
</dbReference>
<dbReference type="Gene3D" id="3.40.50.720">
    <property type="entry name" value="NAD(P)-binding Rossmann-like Domain"/>
    <property type="match status" value="1"/>
</dbReference>
<accession>A0A3N2C696</accession>
<dbReference type="Gene3D" id="3.30.360.10">
    <property type="entry name" value="Dihydrodipicolinate Reductase, domain 2"/>
    <property type="match status" value="1"/>
</dbReference>
<evidence type="ECO:0000313" key="4">
    <source>
        <dbReference type="EMBL" id="ROR82804.1"/>
    </source>
</evidence>
<evidence type="ECO:0000256" key="1">
    <source>
        <dbReference type="ARBA" id="ARBA00010928"/>
    </source>
</evidence>
<organism evidence="4 5">
    <name type="scientific">Plantibacter flavus</name>
    <dbReference type="NCBI Taxonomy" id="150123"/>
    <lineage>
        <taxon>Bacteria</taxon>
        <taxon>Bacillati</taxon>
        <taxon>Actinomycetota</taxon>
        <taxon>Actinomycetes</taxon>
        <taxon>Micrococcales</taxon>
        <taxon>Microbacteriaceae</taxon>
        <taxon>Plantibacter</taxon>
    </lineage>
</organism>
<dbReference type="AlphaFoldDB" id="A0A3N2C696"/>
<dbReference type="GO" id="GO:0000166">
    <property type="term" value="F:nucleotide binding"/>
    <property type="evidence" value="ECO:0007669"/>
    <property type="project" value="InterPro"/>
</dbReference>
<dbReference type="InterPro" id="IPR036291">
    <property type="entry name" value="NAD(P)-bd_dom_sf"/>
</dbReference>
<dbReference type="PANTHER" id="PTHR43377">
    <property type="entry name" value="BILIVERDIN REDUCTASE A"/>
    <property type="match status" value="1"/>
</dbReference>
<dbReference type="PANTHER" id="PTHR43377:SF2">
    <property type="entry name" value="BINDING ROSSMANN FOLD OXIDOREDUCTASE, PUTATIVE (AFU_ORTHOLOGUE AFUA_4G00560)-RELATED"/>
    <property type="match status" value="1"/>
</dbReference>
<feature type="domain" description="Gfo/Idh/MocA-like oxidoreductase C-terminal" evidence="3">
    <location>
        <begin position="148"/>
        <end position="449"/>
    </location>
</feature>
<dbReference type="InterPro" id="IPR004104">
    <property type="entry name" value="Gfo/Idh/MocA-like_OxRdtase_C"/>
</dbReference>
<comment type="similarity">
    <text evidence="1">Belongs to the Gfo/Idh/MocA family.</text>
</comment>
<dbReference type="Pfam" id="PF01408">
    <property type="entry name" value="GFO_IDH_MocA"/>
    <property type="match status" value="1"/>
</dbReference>